<sequence>MNLPNFDTCIILHGCPPSADNIIPKEKRWMNWLEKKLKEKGFNAIAPAMPTPWKPRYEEWKEMFEKYPVTHNSLLVGHSCGASFLVRWLLETNNHVKKLILVAPAKIPETENDTRQDLYKFDLPEDGSTIADEIVIFTSNDFPHHLKSLELYKRSLKPHVVKLENKGHFLIFTMGTPEFPELFKETIR</sequence>
<organism evidence="1 2">
    <name type="scientific">Candidatus Buchananbacteria bacterium RIFCSPLOWO2_01_FULL_40_23b</name>
    <dbReference type="NCBI Taxonomy" id="1797544"/>
    <lineage>
        <taxon>Bacteria</taxon>
        <taxon>Candidatus Buchananiibacteriota</taxon>
    </lineage>
</organism>
<dbReference type="PANTHER" id="PTHR15394">
    <property type="entry name" value="SERINE HYDROLASE RBBP9"/>
    <property type="match status" value="1"/>
</dbReference>
<proteinExistence type="predicted"/>
<evidence type="ECO:0008006" key="3">
    <source>
        <dbReference type="Google" id="ProtNLM"/>
    </source>
</evidence>
<dbReference type="Proteomes" id="UP000178122">
    <property type="component" value="Unassembled WGS sequence"/>
</dbReference>
<name>A0A1G1YTA9_9BACT</name>
<dbReference type="AlphaFoldDB" id="A0A1G1YTA9"/>
<evidence type="ECO:0000313" key="2">
    <source>
        <dbReference type="Proteomes" id="UP000178122"/>
    </source>
</evidence>
<gene>
    <name evidence="1" type="ORF">A2912_01600</name>
</gene>
<reference evidence="1 2" key="1">
    <citation type="journal article" date="2016" name="Nat. Commun.">
        <title>Thousands of microbial genomes shed light on interconnected biogeochemical processes in an aquifer system.</title>
        <authorList>
            <person name="Anantharaman K."/>
            <person name="Brown C.T."/>
            <person name="Hug L.A."/>
            <person name="Sharon I."/>
            <person name="Castelle C.J."/>
            <person name="Probst A.J."/>
            <person name="Thomas B.C."/>
            <person name="Singh A."/>
            <person name="Wilkins M.J."/>
            <person name="Karaoz U."/>
            <person name="Brodie E.L."/>
            <person name="Williams K.H."/>
            <person name="Hubbard S.S."/>
            <person name="Banfield J.F."/>
        </authorList>
    </citation>
    <scope>NUCLEOTIDE SEQUENCE [LARGE SCALE GENOMIC DNA]</scope>
</reference>
<dbReference type="GO" id="GO:0016787">
    <property type="term" value="F:hydrolase activity"/>
    <property type="evidence" value="ECO:0007669"/>
    <property type="project" value="InterPro"/>
</dbReference>
<accession>A0A1G1YTA9</accession>
<dbReference type="SUPFAM" id="SSF53474">
    <property type="entry name" value="alpha/beta-Hydrolases"/>
    <property type="match status" value="1"/>
</dbReference>
<evidence type="ECO:0000313" key="1">
    <source>
        <dbReference type="EMBL" id="OGY55591.1"/>
    </source>
</evidence>
<dbReference type="InterPro" id="IPR029058">
    <property type="entry name" value="AB_hydrolase_fold"/>
</dbReference>
<protein>
    <recommendedName>
        <fullName evidence="3">Alpha/beta hydrolase</fullName>
    </recommendedName>
</protein>
<dbReference type="Pfam" id="PF06821">
    <property type="entry name" value="Ser_hydrolase"/>
    <property type="match status" value="1"/>
</dbReference>
<dbReference type="PANTHER" id="PTHR15394:SF3">
    <property type="entry name" value="SERINE HYDROLASE RBBP9"/>
    <property type="match status" value="1"/>
</dbReference>
<dbReference type="EMBL" id="MHIN01000010">
    <property type="protein sequence ID" value="OGY55591.1"/>
    <property type="molecule type" value="Genomic_DNA"/>
</dbReference>
<comment type="caution">
    <text evidence="1">The sequence shown here is derived from an EMBL/GenBank/DDBJ whole genome shotgun (WGS) entry which is preliminary data.</text>
</comment>
<dbReference type="InterPro" id="IPR010662">
    <property type="entry name" value="RBBP9/YdeN"/>
</dbReference>
<dbReference type="Gene3D" id="3.40.50.1820">
    <property type="entry name" value="alpha/beta hydrolase"/>
    <property type="match status" value="1"/>
</dbReference>